<reference evidence="7 8" key="1">
    <citation type="submission" date="2020-06" db="EMBL/GenBank/DDBJ databases">
        <authorList>
            <person name="Scott K."/>
        </authorList>
    </citation>
    <scope>NUCLEOTIDE SEQUENCE [LARGE SCALE GENOMIC DNA]</scope>
    <source>
        <strain evidence="7 8">HH1</strain>
    </source>
</reference>
<dbReference type="InterPro" id="IPR006696">
    <property type="entry name" value="DUF423"/>
</dbReference>
<evidence type="ECO:0000256" key="6">
    <source>
        <dbReference type="SAM" id="Phobius"/>
    </source>
</evidence>
<dbReference type="EMBL" id="JACBGI020000002">
    <property type="protein sequence ID" value="MBF6057075.1"/>
    <property type="molecule type" value="Genomic_DNA"/>
</dbReference>
<keyword evidence="3 6" id="KW-0812">Transmembrane</keyword>
<keyword evidence="8" id="KW-1185">Reference proteome</keyword>
<name>A0ABS0BT86_9GAMM</name>
<evidence type="ECO:0000313" key="7">
    <source>
        <dbReference type="EMBL" id="MBF6057075.1"/>
    </source>
</evidence>
<protein>
    <submittedName>
        <fullName evidence="7">DUF423 domain-containing protein</fullName>
    </submittedName>
</protein>
<evidence type="ECO:0000256" key="2">
    <source>
        <dbReference type="ARBA" id="ARBA00009694"/>
    </source>
</evidence>
<comment type="caution">
    <text evidence="7">The sequence shown here is derived from an EMBL/GenBank/DDBJ whole genome shotgun (WGS) entry which is preliminary data.</text>
</comment>
<evidence type="ECO:0000256" key="4">
    <source>
        <dbReference type="ARBA" id="ARBA00022989"/>
    </source>
</evidence>
<dbReference type="PANTHER" id="PTHR43461">
    <property type="entry name" value="TRANSMEMBRANE PROTEIN 256"/>
    <property type="match status" value="1"/>
</dbReference>
<keyword evidence="5 6" id="KW-0472">Membrane</keyword>
<evidence type="ECO:0000256" key="5">
    <source>
        <dbReference type="ARBA" id="ARBA00023136"/>
    </source>
</evidence>
<sequence length="133" mass="14477">MNGESVKSSFWLQLGSLLLFLAVAAGAFGAHGLQDVFSAKQLDVWHKAVNYQVIHAFALLAVAVFLPVFPQGTSLWRKAGWSFLIGVLLFSGSLYLWALTGVKFLVFLTPIGGTAFLIGWLFVFLGARKLTLS</sequence>
<evidence type="ECO:0000256" key="3">
    <source>
        <dbReference type="ARBA" id="ARBA00022692"/>
    </source>
</evidence>
<feature type="transmembrane region" description="Helical" evidence="6">
    <location>
        <begin position="104"/>
        <end position="127"/>
    </location>
</feature>
<reference evidence="7 8" key="2">
    <citation type="submission" date="2020-11" db="EMBL/GenBank/DDBJ databases">
        <title>Sulfur oxidizing isolate from Hospital Hole Sinkhole.</title>
        <authorList>
            <person name="Scott K.M."/>
        </authorList>
    </citation>
    <scope>NUCLEOTIDE SEQUENCE [LARGE SCALE GENOMIC DNA]</scope>
    <source>
        <strain evidence="7 8">HH1</strain>
    </source>
</reference>
<comment type="subcellular location">
    <subcellularLocation>
        <location evidence="1">Membrane</location>
        <topology evidence="1">Multi-pass membrane protein</topology>
    </subcellularLocation>
</comment>
<gene>
    <name evidence="7" type="ORF">H8792_001845</name>
</gene>
<dbReference type="Pfam" id="PF04241">
    <property type="entry name" value="DUF423"/>
    <property type="match status" value="1"/>
</dbReference>
<accession>A0ABS0BT86</accession>
<evidence type="ECO:0000313" key="8">
    <source>
        <dbReference type="Proteomes" id="UP001193680"/>
    </source>
</evidence>
<evidence type="ECO:0000256" key="1">
    <source>
        <dbReference type="ARBA" id="ARBA00004141"/>
    </source>
</evidence>
<comment type="similarity">
    <text evidence="2">Belongs to the UPF0382 family.</text>
</comment>
<feature type="transmembrane region" description="Helical" evidence="6">
    <location>
        <begin position="53"/>
        <end position="69"/>
    </location>
</feature>
<keyword evidence="4 6" id="KW-1133">Transmembrane helix</keyword>
<dbReference type="Proteomes" id="UP001193680">
    <property type="component" value="Unassembled WGS sequence"/>
</dbReference>
<organism evidence="7 8">
    <name type="scientific">Thiomicrorhabdus heinhorstiae</name>
    <dbReference type="NCBI Taxonomy" id="2748010"/>
    <lineage>
        <taxon>Bacteria</taxon>
        <taxon>Pseudomonadati</taxon>
        <taxon>Pseudomonadota</taxon>
        <taxon>Gammaproteobacteria</taxon>
        <taxon>Thiotrichales</taxon>
        <taxon>Piscirickettsiaceae</taxon>
        <taxon>Thiomicrorhabdus</taxon>
    </lineage>
</organism>
<feature type="transmembrane region" description="Helical" evidence="6">
    <location>
        <begin position="81"/>
        <end position="98"/>
    </location>
</feature>
<dbReference type="PANTHER" id="PTHR43461:SF1">
    <property type="entry name" value="TRANSMEMBRANE PROTEIN 256"/>
    <property type="match status" value="1"/>
</dbReference>
<proteinExistence type="inferred from homology"/>